<organism evidence="3 4">
    <name type="scientific">Ammonicoccus fulvus</name>
    <dbReference type="NCBI Taxonomy" id="3138240"/>
    <lineage>
        <taxon>Bacteria</taxon>
        <taxon>Bacillati</taxon>
        <taxon>Actinomycetota</taxon>
        <taxon>Actinomycetes</taxon>
        <taxon>Propionibacteriales</taxon>
        <taxon>Propionibacteriaceae</taxon>
        <taxon>Ammonicoccus</taxon>
    </lineage>
</organism>
<dbReference type="Gene3D" id="2.40.110.10">
    <property type="entry name" value="Butyryl-CoA Dehydrogenase, subunit A, domain 2"/>
    <property type="match status" value="1"/>
</dbReference>
<evidence type="ECO:0000313" key="3">
    <source>
        <dbReference type="EMBL" id="XAN05781.1"/>
    </source>
</evidence>
<dbReference type="InterPro" id="IPR013107">
    <property type="entry name" value="Acyl-CoA_DH_C"/>
</dbReference>
<feature type="domain" description="Acyl-CoA dehydrogenase C-terminal" evidence="2">
    <location>
        <begin position="239"/>
        <end position="361"/>
    </location>
</feature>
<dbReference type="InterPro" id="IPR046373">
    <property type="entry name" value="Acyl-CoA_Oxase/DH_mid-dom_sf"/>
</dbReference>
<evidence type="ECO:0000313" key="4">
    <source>
        <dbReference type="Proteomes" id="UP001442841"/>
    </source>
</evidence>
<dbReference type="Pfam" id="PF08028">
    <property type="entry name" value="Acyl-CoA_dh_2"/>
    <property type="match status" value="1"/>
</dbReference>
<dbReference type="InterPro" id="IPR036250">
    <property type="entry name" value="AcylCo_DH-like_C"/>
</dbReference>
<gene>
    <name evidence="3" type="ORF">AADG42_00155</name>
</gene>
<dbReference type="SUPFAM" id="SSF47203">
    <property type="entry name" value="Acyl-CoA dehydrogenase C-terminal domain-like"/>
    <property type="match status" value="1"/>
</dbReference>
<dbReference type="Gene3D" id="1.10.540.10">
    <property type="entry name" value="Acyl-CoA dehydrogenase/oxidase, N-terminal domain"/>
    <property type="match status" value="1"/>
</dbReference>
<dbReference type="InterPro" id="IPR009100">
    <property type="entry name" value="AcylCoA_DH/oxidase_NM_dom_sf"/>
</dbReference>
<dbReference type="Proteomes" id="UP001442841">
    <property type="component" value="Chromosome"/>
</dbReference>
<sequence length="387" mass="42113">MSHYDKLIDEVADVLVGTAAEAEQLNRLPEATIDAIRHTRVVRALQPKSYGGDECHPVEFAEAVMRIASLNSAAGWCAGVIGVHSWQIAGFDPKLQDEIWGADPETWVSSPYAPLGVLERVDGGYRVKGRIPFSSGGEASKWAITGALLPQDDGTMALRHIVLPRDDYWFDQDSWNVLGLKGTGSKDLVCDGAVIPDYRVYRMEDFDNGENMAKVGNHADLYKLPFPTFFSYAINCASQGVAEGAMNAVLENAKNRVNARGIKSLDDDIQVNAIGEAAADVRAGRAVLIDVGNRLHDEVAENGKISLQSRIDARADGVRAIRRSVEAIERVFNFAGGMALKTDTAVNRGLRDAKTTLAHICNTQHPIQISWTKVTLGLEHDGGASFW</sequence>
<evidence type="ECO:0000259" key="2">
    <source>
        <dbReference type="Pfam" id="PF08028"/>
    </source>
</evidence>
<accession>A0ABZ3FM74</accession>
<keyword evidence="1" id="KW-0560">Oxidoreductase</keyword>
<reference evidence="3 4" key="1">
    <citation type="submission" date="2024-04" db="EMBL/GenBank/DDBJ databases">
        <title>Isolation of an actinomycete strain from pig manure.</title>
        <authorList>
            <person name="Gong T."/>
            <person name="Yu Z."/>
            <person name="An M."/>
            <person name="Wei C."/>
            <person name="Yang W."/>
            <person name="Liu L."/>
        </authorList>
    </citation>
    <scope>NUCLEOTIDE SEQUENCE [LARGE SCALE GENOMIC DNA]</scope>
    <source>
        <strain evidence="3 4">ZF39</strain>
    </source>
</reference>
<keyword evidence="4" id="KW-1185">Reference proteome</keyword>
<protein>
    <submittedName>
        <fullName evidence="3">Hydroxylase</fullName>
    </submittedName>
</protein>
<proteinExistence type="predicted"/>
<dbReference type="Gene3D" id="1.20.140.10">
    <property type="entry name" value="Butyryl-CoA Dehydrogenase, subunit A, domain 3"/>
    <property type="match status" value="1"/>
</dbReference>
<dbReference type="InterPro" id="IPR037069">
    <property type="entry name" value="AcylCoA_DH/ox_N_sf"/>
</dbReference>
<evidence type="ECO:0000256" key="1">
    <source>
        <dbReference type="ARBA" id="ARBA00023002"/>
    </source>
</evidence>
<dbReference type="SUPFAM" id="SSF56645">
    <property type="entry name" value="Acyl-CoA dehydrogenase NM domain-like"/>
    <property type="match status" value="1"/>
</dbReference>
<dbReference type="EMBL" id="CP154795">
    <property type="protein sequence ID" value="XAN05781.1"/>
    <property type="molecule type" value="Genomic_DNA"/>
</dbReference>
<dbReference type="RefSeq" id="WP_425307214.1">
    <property type="nucleotide sequence ID" value="NZ_CP154795.1"/>
</dbReference>
<dbReference type="PIRSF" id="PIRSF016578">
    <property type="entry name" value="HsaA"/>
    <property type="match status" value="1"/>
</dbReference>
<name>A0ABZ3FM74_9ACTN</name>